<evidence type="ECO:0000256" key="2">
    <source>
        <dbReference type="ARBA" id="ARBA00022737"/>
    </source>
</evidence>
<dbReference type="Pfam" id="PF04968">
    <property type="entry name" value="CHORD"/>
    <property type="match status" value="2"/>
</dbReference>
<dbReference type="OrthoDB" id="10261079at2759"/>
<dbReference type="EMBL" id="UXSR01000739">
    <property type="protein sequence ID" value="VDD77345.1"/>
    <property type="molecule type" value="Genomic_DNA"/>
</dbReference>
<dbReference type="InterPro" id="IPR007051">
    <property type="entry name" value="CHORD_dom"/>
</dbReference>
<dbReference type="STRING" id="53468.A0A0R3U8W5"/>
<feature type="region of interest" description="Disordered" evidence="4">
    <location>
        <begin position="312"/>
        <end position="339"/>
    </location>
</feature>
<protein>
    <submittedName>
        <fullName evidence="9">Cysteine and histidine-rich domain-containing protein</fullName>
    </submittedName>
</protein>
<dbReference type="PROSITE" id="PS51401">
    <property type="entry name" value="CHORD"/>
    <property type="match status" value="2"/>
</dbReference>
<keyword evidence="1" id="KW-0479">Metal-binding</keyword>
<organism evidence="9">
    <name type="scientific">Mesocestoides corti</name>
    <name type="common">Flatworm</name>
    <dbReference type="NCBI Taxonomy" id="53468"/>
    <lineage>
        <taxon>Eukaryota</taxon>
        <taxon>Metazoa</taxon>
        <taxon>Spiralia</taxon>
        <taxon>Lophotrochozoa</taxon>
        <taxon>Platyhelminthes</taxon>
        <taxon>Cestoda</taxon>
        <taxon>Eucestoda</taxon>
        <taxon>Cyclophyllidea</taxon>
        <taxon>Mesocestoididae</taxon>
        <taxon>Mesocestoides</taxon>
    </lineage>
</organism>
<dbReference type="Gene3D" id="4.10.1130.20">
    <property type="match status" value="2"/>
</dbReference>
<feature type="domain" description="CS" evidence="5">
    <location>
        <begin position="223"/>
        <end position="313"/>
    </location>
</feature>
<dbReference type="InterPro" id="IPR039790">
    <property type="entry name" value="CHRD1"/>
</dbReference>
<gene>
    <name evidence="7" type="ORF">MCOS_LOCUS3348</name>
</gene>
<reference evidence="9" key="2">
    <citation type="submission" date="2019-11" db="UniProtKB">
        <authorList>
            <consortium name="WormBaseParasite"/>
        </authorList>
    </citation>
    <scope>IDENTIFICATION</scope>
</reference>
<feature type="domain" description="CHORD" evidence="6">
    <location>
        <begin position="6"/>
        <end position="65"/>
    </location>
</feature>
<sequence length="339" mass="37179">MPMVRCYNKGCGKEFNSEENESNACQYHPGEPIFHDAKKKWSCCKKYSTDFGEFLSIKGCTVGRHNPEKPKPAVVEKPVAEVKIAPPPQPAPKPAPKIPLERPSADAPLTVLTPVVSTSLKKSLELLKTKCAPSSDASGDKGFTTCCNSGCKATYSGPDSNNETCMYHPGAPVFHEGCKYWSCCQRKTTEFESFLAQEGCTSGRHAWTKEAAASSNLVASPATSQCNFDWFQMPETVTLSVYAKNTLPESTDIRCNAVFLTISLLYDGGRSRFERPFNLYGIIDPEKSRVNLMGTKVEVVMRKAEACSWPTLELKPPKPATTEVEEDEEVGPKATVNAN</sequence>
<dbReference type="Gene3D" id="2.60.40.790">
    <property type="match status" value="1"/>
</dbReference>
<dbReference type="InterPro" id="IPR008978">
    <property type="entry name" value="HSP20-like_chaperone"/>
</dbReference>
<evidence type="ECO:0000313" key="8">
    <source>
        <dbReference type="Proteomes" id="UP000267029"/>
    </source>
</evidence>
<feature type="domain" description="CHORD" evidence="6">
    <location>
        <begin position="146"/>
        <end position="205"/>
    </location>
</feature>
<dbReference type="SUPFAM" id="SSF49764">
    <property type="entry name" value="HSP20-like chaperones"/>
    <property type="match status" value="1"/>
</dbReference>
<dbReference type="AlphaFoldDB" id="A0A0R3U8W5"/>
<proteinExistence type="predicted"/>
<dbReference type="GO" id="GO:0046872">
    <property type="term" value="F:metal ion binding"/>
    <property type="evidence" value="ECO:0007669"/>
    <property type="project" value="UniProtKB-KW"/>
</dbReference>
<dbReference type="PANTHER" id="PTHR46983">
    <property type="entry name" value="CYSTEINE AND HISTIDINE-RICH DOMAIN-CONTAINING PROTEIN 1"/>
    <property type="match status" value="1"/>
</dbReference>
<dbReference type="WBParaSite" id="MCU_010746-RA">
    <property type="protein sequence ID" value="MCU_010746-RA"/>
    <property type="gene ID" value="MCU_010746"/>
</dbReference>
<name>A0A0R3U8W5_MESCO</name>
<dbReference type="PANTHER" id="PTHR46983:SF3">
    <property type="entry name" value="CHPADIPLOID STATE MAINTENANCE PROTEIN CHPA"/>
    <property type="match status" value="1"/>
</dbReference>
<evidence type="ECO:0000259" key="6">
    <source>
        <dbReference type="PROSITE" id="PS51401"/>
    </source>
</evidence>
<dbReference type="Pfam" id="PF04969">
    <property type="entry name" value="CS"/>
    <property type="match status" value="1"/>
</dbReference>
<evidence type="ECO:0000256" key="1">
    <source>
        <dbReference type="ARBA" id="ARBA00022723"/>
    </source>
</evidence>
<evidence type="ECO:0000256" key="3">
    <source>
        <dbReference type="ARBA" id="ARBA00022833"/>
    </source>
</evidence>
<reference evidence="7 8" key="1">
    <citation type="submission" date="2018-10" db="EMBL/GenBank/DDBJ databases">
        <authorList>
            <consortium name="Pathogen Informatics"/>
        </authorList>
    </citation>
    <scope>NUCLEOTIDE SEQUENCE [LARGE SCALE GENOMIC DNA]</scope>
</reference>
<evidence type="ECO:0000313" key="7">
    <source>
        <dbReference type="EMBL" id="VDD77345.1"/>
    </source>
</evidence>
<accession>A0A0R3U8W5</accession>
<evidence type="ECO:0000256" key="4">
    <source>
        <dbReference type="SAM" id="MobiDB-lite"/>
    </source>
</evidence>
<keyword evidence="2" id="KW-0677">Repeat</keyword>
<keyword evidence="8" id="KW-1185">Reference proteome</keyword>
<dbReference type="PROSITE" id="PS51203">
    <property type="entry name" value="CS"/>
    <property type="match status" value="1"/>
</dbReference>
<evidence type="ECO:0000259" key="5">
    <source>
        <dbReference type="PROSITE" id="PS51203"/>
    </source>
</evidence>
<dbReference type="Proteomes" id="UP000267029">
    <property type="component" value="Unassembled WGS sequence"/>
</dbReference>
<keyword evidence="3" id="KW-0862">Zinc</keyword>
<dbReference type="InterPro" id="IPR007052">
    <property type="entry name" value="CS_dom"/>
</dbReference>
<evidence type="ECO:0000313" key="9">
    <source>
        <dbReference type="WBParaSite" id="MCU_010746-RA"/>
    </source>
</evidence>